<evidence type="ECO:0000313" key="3">
    <source>
        <dbReference type="Proteomes" id="UP000182987"/>
    </source>
</evidence>
<protein>
    <submittedName>
        <fullName evidence="2">Uncharacterized protein</fullName>
    </submittedName>
</protein>
<name>A0A0G9HC83_9GAMM</name>
<dbReference type="KEGG" id="lrz:BJI69_19145"/>
<dbReference type="PATRIC" id="fig|1440763.5.peg.1800"/>
<organism evidence="2 3">
    <name type="scientific">Luteibacter rhizovicinus DSM 16549</name>
    <dbReference type="NCBI Taxonomy" id="1440763"/>
    <lineage>
        <taxon>Bacteria</taxon>
        <taxon>Pseudomonadati</taxon>
        <taxon>Pseudomonadota</taxon>
        <taxon>Gammaproteobacteria</taxon>
        <taxon>Lysobacterales</taxon>
        <taxon>Rhodanobacteraceae</taxon>
        <taxon>Luteibacter</taxon>
    </lineage>
</organism>
<evidence type="ECO:0000313" key="2">
    <source>
        <dbReference type="EMBL" id="APG05811.1"/>
    </source>
</evidence>
<dbReference type="STRING" id="1440763.BJI69_19145"/>
<proteinExistence type="predicted"/>
<keyword evidence="3" id="KW-1185">Reference proteome</keyword>
<dbReference type="AlphaFoldDB" id="A0A0G9HC83"/>
<feature type="region of interest" description="Disordered" evidence="1">
    <location>
        <begin position="1"/>
        <end position="32"/>
    </location>
</feature>
<gene>
    <name evidence="2" type="ORF">BJI69_19145</name>
</gene>
<evidence type="ECO:0000256" key="1">
    <source>
        <dbReference type="SAM" id="MobiDB-lite"/>
    </source>
</evidence>
<dbReference type="Proteomes" id="UP000182987">
    <property type="component" value="Chromosome"/>
</dbReference>
<accession>A0A0G9HC83</accession>
<reference evidence="3" key="1">
    <citation type="submission" date="2016-09" db="EMBL/GenBank/DDBJ databases">
        <authorList>
            <person name="Lysoe E."/>
        </authorList>
    </citation>
    <scope>NUCLEOTIDE SEQUENCE [LARGE SCALE GENOMIC DNA]</scope>
    <source>
        <strain evidence="3">LJ96T</strain>
    </source>
</reference>
<dbReference type="EMBL" id="CP017480">
    <property type="protein sequence ID" value="APG05811.1"/>
    <property type="molecule type" value="Genomic_DNA"/>
</dbReference>
<sequence length="93" mass="10190">MMGAGQGERMPGQHRSPHGAEHRSPANTLDEQDVATLRQLDDTRFLAIGHLDCAACARLARLGLVLREADEYWRITPAGRLIARANQGKRASS</sequence>